<organism evidence="1 2">
    <name type="scientific">Batillaria attramentaria</name>
    <dbReference type="NCBI Taxonomy" id="370345"/>
    <lineage>
        <taxon>Eukaryota</taxon>
        <taxon>Metazoa</taxon>
        <taxon>Spiralia</taxon>
        <taxon>Lophotrochozoa</taxon>
        <taxon>Mollusca</taxon>
        <taxon>Gastropoda</taxon>
        <taxon>Caenogastropoda</taxon>
        <taxon>Sorbeoconcha</taxon>
        <taxon>Cerithioidea</taxon>
        <taxon>Batillariidae</taxon>
        <taxon>Batillaria</taxon>
    </lineage>
</organism>
<protein>
    <submittedName>
        <fullName evidence="1">Uncharacterized protein</fullName>
    </submittedName>
</protein>
<sequence>MIQSFPSLILAYTVPGDPIPFPLATEKRVAFQAPNARSHLLPEKRSIQRYGAKARSYSIGITPRTLSIPPVFPSGDPADW</sequence>
<proteinExistence type="predicted"/>
<dbReference type="EMBL" id="JACVVK020000390">
    <property type="protein sequence ID" value="KAK7475937.1"/>
    <property type="molecule type" value="Genomic_DNA"/>
</dbReference>
<reference evidence="1 2" key="1">
    <citation type="journal article" date="2023" name="Sci. Data">
        <title>Genome assembly of the Korean intertidal mud-creeper Batillaria attramentaria.</title>
        <authorList>
            <person name="Patra A.K."/>
            <person name="Ho P.T."/>
            <person name="Jun S."/>
            <person name="Lee S.J."/>
            <person name="Kim Y."/>
            <person name="Won Y.J."/>
        </authorList>
    </citation>
    <scope>NUCLEOTIDE SEQUENCE [LARGE SCALE GENOMIC DNA]</scope>
    <source>
        <strain evidence="1">Wonlab-2016</strain>
    </source>
</reference>
<keyword evidence="2" id="KW-1185">Reference proteome</keyword>
<evidence type="ECO:0000313" key="2">
    <source>
        <dbReference type="Proteomes" id="UP001519460"/>
    </source>
</evidence>
<name>A0ABD0JN66_9CAEN</name>
<gene>
    <name evidence="1" type="ORF">BaRGS_00032826</name>
</gene>
<accession>A0ABD0JN66</accession>
<evidence type="ECO:0000313" key="1">
    <source>
        <dbReference type="EMBL" id="KAK7475937.1"/>
    </source>
</evidence>
<comment type="caution">
    <text evidence="1">The sequence shown here is derived from an EMBL/GenBank/DDBJ whole genome shotgun (WGS) entry which is preliminary data.</text>
</comment>
<dbReference type="Proteomes" id="UP001519460">
    <property type="component" value="Unassembled WGS sequence"/>
</dbReference>
<dbReference type="AlphaFoldDB" id="A0ABD0JN66"/>